<sequence length="108" mass="12398">MSTVLFRHTPRTFVYIRCPLLSVEHALGPGQPDIYGHKPDTYRRCNARVPNKDRTSNGDLCPFYPVENFEHAQNFPTDRTDVTGHRRTRSGFTGYATDIKRIRTDTNG</sequence>
<keyword evidence="2" id="KW-1185">Reference proteome</keyword>
<organism evidence="1 2">
    <name type="scientific">Dreissena polymorpha</name>
    <name type="common">Zebra mussel</name>
    <name type="synonym">Mytilus polymorpha</name>
    <dbReference type="NCBI Taxonomy" id="45954"/>
    <lineage>
        <taxon>Eukaryota</taxon>
        <taxon>Metazoa</taxon>
        <taxon>Spiralia</taxon>
        <taxon>Lophotrochozoa</taxon>
        <taxon>Mollusca</taxon>
        <taxon>Bivalvia</taxon>
        <taxon>Autobranchia</taxon>
        <taxon>Heteroconchia</taxon>
        <taxon>Euheterodonta</taxon>
        <taxon>Imparidentia</taxon>
        <taxon>Neoheterodontei</taxon>
        <taxon>Myida</taxon>
        <taxon>Dreissenoidea</taxon>
        <taxon>Dreissenidae</taxon>
        <taxon>Dreissena</taxon>
    </lineage>
</organism>
<reference evidence="1" key="2">
    <citation type="submission" date="2020-11" db="EMBL/GenBank/DDBJ databases">
        <authorList>
            <person name="McCartney M.A."/>
            <person name="Auch B."/>
            <person name="Kono T."/>
            <person name="Mallez S."/>
            <person name="Becker A."/>
            <person name="Gohl D.M."/>
            <person name="Silverstein K.A.T."/>
            <person name="Koren S."/>
            <person name="Bechman K.B."/>
            <person name="Herman A."/>
            <person name="Abrahante J.E."/>
            <person name="Garbe J."/>
        </authorList>
    </citation>
    <scope>NUCLEOTIDE SEQUENCE</scope>
    <source>
        <strain evidence="1">Duluth1</strain>
        <tissue evidence="1">Whole animal</tissue>
    </source>
</reference>
<dbReference type="Proteomes" id="UP000828390">
    <property type="component" value="Unassembled WGS sequence"/>
</dbReference>
<dbReference type="AlphaFoldDB" id="A0A9D4RV89"/>
<dbReference type="EMBL" id="JAIWYP010000001">
    <property type="protein sequence ID" value="KAH3882344.1"/>
    <property type="molecule type" value="Genomic_DNA"/>
</dbReference>
<protein>
    <submittedName>
        <fullName evidence="1">Uncharacterized protein</fullName>
    </submittedName>
</protein>
<name>A0A9D4RV89_DREPO</name>
<accession>A0A9D4RV89</accession>
<reference evidence="1" key="1">
    <citation type="journal article" date="2019" name="bioRxiv">
        <title>The Genome of the Zebra Mussel, Dreissena polymorpha: A Resource for Invasive Species Research.</title>
        <authorList>
            <person name="McCartney M.A."/>
            <person name="Auch B."/>
            <person name="Kono T."/>
            <person name="Mallez S."/>
            <person name="Zhang Y."/>
            <person name="Obille A."/>
            <person name="Becker A."/>
            <person name="Abrahante J.E."/>
            <person name="Garbe J."/>
            <person name="Badalamenti J.P."/>
            <person name="Herman A."/>
            <person name="Mangelson H."/>
            <person name="Liachko I."/>
            <person name="Sullivan S."/>
            <person name="Sone E.D."/>
            <person name="Koren S."/>
            <person name="Silverstein K.A.T."/>
            <person name="Beckman K.B."/>
            <person name="Gohl D.M."/>
        </authorList>
    </citation>
    <scope>NUCLEOTIDE SEQUENCE</scope>
    <source>
        <strain evidence="1">Duluth1</strain>
        <tissue evidence="1">Whole animal</tissue>
    </source>
</reference>
<gene>
    <name evidence="1" type="ORF">DPMN_006279</name>
</gene>
<proteinExistence type="predicted"/>
<comment type="caution">
    <text evidence="1">The sequence shown here is derived from an EMBL/GenBank/DDBJ whole genome shotgun (WGS) entry which is preliminary data.</text>
</comment>
<evidence type="ECO:0000313" key="2">
    <source>
        <dbReference type="Proteomes" id="UP000828390"/>
    </source>
</evidence>
<evidence type="ECO:0000313" key="1">
    <source>
        <dbReference type="EMBL" id="KAH3882344.1"/>
    </source>
</evidence>